<gene>
    <name evidence="9" type="ORF">PF007_g6043</name>
</gene>
<keyword evidence="2" id="KW-0963">Cytoplasm</keyword>
<evidence type="ECO:0000259" key="8">
    <source>
        <dbReference type="PROSITE" id="PS50067"/>
    </source>
</evidence>
<comment type="subcellular location">
    <subcellularLocation>
        <location evidence="1">Cytoplasm</location>
        <location evidence="1">Cytoskeleton</location>
    </subcellularLocation>
</comment>
<dbReference type="GO" id="GO:0007018">
    <property type="term" value="P:microtubule-based movement"/>
    <property type="evidence" value="ECO:0007669"/>
    <property type="project" value="InterPro"/>
</dbReference>
<protein>
    <recommendedName>
        <fullName evidence="8">Kinesin motor domain-containing protein</fullName>
    </recommendedName>
</protein>
<keyword evidence="4" id="KW-0206">Cytoskeleton</keyword>
<feature type="region of interest" description="Disordered" evidence="7">
    <location>
        <begin position="1"/>
        <end position="32"/>
    </location>
</feature>
<sequence>MTDPSSDLRRLSSCSVSSNHDAPPPPPTPTNVQVAVRCRPLNSREKAAGRGAVVQCRPNSSEVAVVKRKTYTFDRVFGQYSTQKDVFTSVVRPAVDEALAGYNCTVFAYGQTGTGKTYTMQGDLSPSSEMAGIIPRSVRCIFDALEASGEEFSVRVSFLQLYNEELKDLLDPDADKKLRLMEDAKRGGVYCVNLLEVTATTAKHVYELVNSGVKNRITSETLMNENSSRSHSIFTIRIHSKEHNAAGEDLLRVGQLNLVDLAGSDEIESLRAALRAARLKDGVYLPLEQFTDMQERLAGQGAQLSELEDMLKARNTSCKELEEAGEKHASEVAALTLANQEVSIKLVATESELTATKEMLEETKQELQQVQTKLKAYQHNEKMLLDSGSAAAKLYTDSEKRAAELVAKIESTQRIENANTSLATLYRNESQSQINEYLERLAKQKENQEGIFQDVSNALHELQTNHATNLDGLVTSLNALQGLVDARTAQVTESVAEDSAQKRVQRDEVTASVKEQQEAMEQQIEKLVEMSKNYAADVLEDLATSKSRTVAFLESMDLAVEGSREELNSFLTEQSDKLLELQVTIDMSIEKQTKELDESKAALTAALKDSHARQQEELNGMKAHLAQYIDKCLQSQTQKLDEQTIIIEENAKKQQKQLSNIQSITEQEMKTFVQAMGSHNSKHDSETAILRERFSKLRGQIGDANMRQTNLAQSHEQLQTTWINDVAALAESHTQSMTTLMERHAQTDMEISTTKQKQLTQFLSDHDDIRQLLNGGRNTLDKELQNHLSSTRSKIDSVSVLGKDIVGAAGEASNQQLEAMEEYMKNRRITSRTGATPMKKDDRPFPTFEATSVPAEKMMSVENSSSISNLSGAETLAGHKRRRLSDACPVTADDVMPAAKDAPEQSENVAPIRAESTWTANASTSSSSQESKNPDSASATESRKATGPPAETKTSPSVNTTPSKIKPNVAVNTTPSKIKRSGSSALHKKKPVVAHPHRSMKVPSAGAAARKTSRASALAAPKRYRAKSPLG</sequence>
<name>A0A6A3SZB7_9STRA</name>
<feature type="compositionally biased region" description="Low complexity" evidence="7">
    <location>
        <begin position="914"/>
        <end position="931"/>
    </location>
</feature>
<feature type="compositionally biased region" description="Basic residues" evidence="7">
    <location>
        <begin position="986"/>
        <end position="1000"/>
    </location>
</feature>
<comment type="caution">
    <text evidence="9">The sequence shown here is derived from an EMBL/GenBank/DDBJ whole genome shotgun (WGS) entry which is preliminary data.</text>
</comment>
<accession>A0A6A3SZB7</accession>
<dbReference type="GO" id="GO:0051231">
    <property type="term" value="P:spindle elongation"/>
    <property type="evidence" value="ECO:0007669"/>
    <property type="project" value="TreeGrafter"/>
</dbReference>
<dbReference type="Gene3D" id="3.40.850.10">
    <property type="entry name" value="Kinesin motor domain"/>
    <property type="match status" value="1"/>
</dbReference>
<reference evidence="9 10" key="1">
    <citation type="submission" date="2018-08" db="EMBL/GenBank/DDBJ databases">
        <title>Genomic investigation of the strawberry pathogen Phytophthora fragariae indicates pathogenicity is determined by transcriptional variation in three key races.</title>
        <authorList>
            <person name="Adams T.M."/>
            <person name="Armitage A.D."/>
            <person name="Sobczyk M.K."/>
            <person name="Bates H.J."/>
            <person name="Dunwell J.M."/>
            <person name="Nellist C.F."/>
            <person name="Harrison R.J."/>
        </authorList>
    </citation>
    <scope>NUCLEOTIDE SEQUENCE [LARGE SCALE GENOMIC DNA]</scope>
    <source>
        <strain evidence="9 10">NOV-71</strain>
    </source>
</reference>
<dbReference type="InterPro" id="IPR001752">
    <property type="entry name" value="Kinesin_motor_dom"/>
</dbReference>
<dbReference type="AlphaFoldDB" id="A0A6A3SZB7"/>
<evidence type="ECO:0000256" key="6">
    <source>
        <dbReference type="SAM" id="Coils"/>
    </source>
</evidence>
<feature type="coiled-coil region" evidence="6">
    <location>
        <begin position="304"/>
        <end position="380"/>
    </location>
</feature>
<feature type="compositionally biased region" description="Basic residues" evidence="7">
    <location>
        <begin position="1022"/>
        <end position="1031"/>
    </location>
</feature>
<feature type="compositionally biased region" description="Polar residues" evidence="7">
    <location>
        <begin position="952"/>
        <end position="963"/>
    </location>
</feature>
<feature type="domain" description="Kinesin motor" evidence="8">
    <location>
        <begin position="31"/>
        <end position="264"/>
    </location>
</feature>
<dbReference type="GO" id="GO:0005876">
    <property type="term" value="C:spindle microtubule"/>
    <property type="evidence" value="ECO:0007669"/>
    <property type="project" value="TreeGrafter"/>
</dbReference>
<dbReference type="SMART" id="SM00129">
    <property type="entry name" value="KISc"/>
    <property type="match status" value="1"/>
</dbReference>
<dbReference type="PROSITE" id="PS50067">
    <property type="entry name" value="KINESIN_MOTOR_2"/>
    <property type="match status" value="1"/>
</dbReference>
<evidence type="ECO:0000313" key="10">
    <source>
        <dbReference type="Proteomes" id="UP000441208"/>
    </source>
</evidence>
<feature type="coiled-coil region" evidence="6">
    <location>
        <begin position="506"/>
        <end position="533"/>
    </location>
</feature>
<dbReference type="GO" id="GO:0008574">
    <property type="term" value="F:plus-end-directed microtubule motor activity"/>
    <property type="evidence" value="ECO:0007669"/>
    <property type="project" value="TreeGrafter"/>
</dbReference>
<dbReference type="GO" id="GO:0072686">
    <property type="term" value="C:mitotic spindle"/>
    <property type="evidence" value="ECO:0007669"/>
    <property type="project" value="TreeGrafter"/>
</dbReference>
<feature type="compositionally biased region" description="Basic and acidic residues" evidence="7">
    <location>
        <begin position="1"/>
        <end position="10"/>
    </location>
</feature>
<dbReference type="GO" id="GO:0005524">
    <property type="term" value="F:ATP binding"/>
    <property type="evidence" value="ECO:0007669"/>
    <property type="project" value="UniProtKB-UniRule"/>
</dbReference>
<feature type="region of interest" description="Disordered" evidence="7">
    <location>
        <begin position="899"/>
        <end position="1031"/>
    </location>
</feature>
<evidence type="ECO:0000256" key="5">
    <source>
        <dbReference type="PROSITE-ProRule" id="PRU00283"/>
    </source>
</evidence>
<dbReference type="SUPFAM" id="SSF52540">
    <property type="entry name" value="P-loop containing nucleoside triphosphate hydrolases"/>
    <property type="match status" value="1"/>
</dbReference>
<dbReference type="PANTHER" id="PTHR47970">
    <property type="entry name" value="KINESIN-LIKE PROTEIN KIF11"/>
    <property type="match status" value="1"/>
</dbReference>
<dbReference type="PRINTS" id="PR00380">
    <property type="entry name" value="KINESINHEAVY"/>
</dbReference>
<dbReference type="EMBL" id="QXFZ01000219">
    <property type="protein sequence ID" value="KAE9126291.1"/>
    <property type="molecule type" value="Genomic_DNA"/>
</dbReference>
<evidence type="ECO:0000256" key="2">
    <source>
        <dbReference type="ARBA" id="ARBA00022490"/>
    </source>
</evidence>
<dbReference type="InterPro" id="IPR027417">
    <property type="entry name" value="P-loop_NTPase"/>
</dbReference>
<keyword evidence="3 5" id="KW-0505">Motor protein</keyword>
<evidence type="ECO:0000256" key="4">
    <source>
        <dbReference type="ARBA" id="ARBA00023212"/>
    </source>
</evidence>
<evidence type="ECO:0000256" key="1">
    <source>
        <dbReference type="ARBA" id="ARBA00004245"/>
    </source>
</evidence>
<feature type="compositionally biased region" description="Polar residues" evidence="7">
    <location>
        <begin position="970"/>
        <end position="984"/>
    </location>
</feature>
<proteinExistence type="inferred from homology"/>
<organism evidence="9 10">
    <name type="scientific">Phytophthora fragariae</name>
    <dbReference type="NCBI Taxonomy" id="53985"/>
    <lineage>
        <taxon>Eukaryota</taxon>
        <taxon>Sar</taxon>
        <taxon>Stramenopiles</taxon>
        <taxon>Oomycota</taxon>
        <taxon>Peronosporomycetes</taxon>
        <taxon>Peronosporales</taxon>
        <taxon>Peronosporaceae</taxon>
        <taxon>Phytophthora</taxon>
    </lineage>
</organism>
<dbReference type="GO" id="GO:0008017">
    <property type="term" value="F:microtubule binding"/>
    <property type="evidence" value="ECO:0007669"/>
    <property type="project" value="InterPro"/>
</dbReference>
<evidence type="ECO:0000313" key="9">
    <source>
        <dbReference type="EMBL" id="KAE9126291.1"/>
    </source>
</evidence>
<dbReference type="Pfam" id="PF00225">
    <property type="entry name" value="Kinesin"/>
    <property type="match status" value="1"/>
</dbReference>
<evidence type="ECO:0000256" key="7">
    <source>
        <dbReference type="SAM" id="MobiDB-lite"/>
    </source>
</evidence>
<comment type="similarity">
    <text evidence="5">Belongs to the TRAFAC class myosin-kinesin ATPase superfamily. Kinesin family.</text>
</comment>
<evidence type="ECO:0000256" key="3">
    <source>
        <dbReference type="ARBA" id="ARBA00023175"/>
    </source>
</evidence>
<keyword evidence="5" id="KW-0547">Nucleotide-binding</keyword>
<feature type="binding site" evidence="5">
    <location>
        <begin position="110"/>
        <end position="117"/>
    </location>
    <ligand>
        <name>ATP</name>
        <dbReference type="ChEBI" id="CHEBI:30616"/>
    </ligand>
</feature>
<keyword evidence="5" id="KW-0067">ATP-binding</keyword>
<dbReference type="Proteomes" id="UP000441208">
    <property type="component" value="Unassembled WGS sequence"/>
</dbReference>
<dbReference type="InterPro" id="IPR036961">
    <property type="entry name" value="Kinesin_motor_dom_sf"/>
</dbReference>
<keyword evidence="6" id="KW-0175">Coiled coil</keyword>
<dbReference type="GO" id="GO:0090307">
    <property type="term" value="P:mitotic spindle assembly"/>
    <property type="evidence" value="ECO:0007669"/>
    <property type="project" value="TreeGrafter"/>
</dbReference>
<dbReference type="InterPro" id="IPR047149">
    <property type="entry name" value="KIF11-like"/>
</dbReference>
<dbReference type="PANTHER" id="PTHR47970:SF12">
    <property type="entry name" value="KINESIN FAMILY MEMBER 11"/>
    <property type="match status" value="1"/>
</dbReference>